<dbReference type="InterPro" id="IPR000326">
    <property type="entry name" value="PAP2/HPO"/>
</dbReference>
<dbReference type="PANTHER" id="PTHR14969">
    <property type="entry name" value="SPHINGOSINE-1-PHOSPHATE PHOSPHOHYDROLASE"/>
    <property type="match status" value="1"/>
</dbReference>
<accession>A0A4S4E058</accession>
<dbReference type="InterPro" id="IPR036938">
    <property type="entry name" value="PAP2/HPO_sf"/>
</dbReference>
<evidence type="ECO:0000313" key="4">
    <source>
        <dbReference type="Proteomes" id="UP000306102"/>
    </source>
</evidence>
<dbReference type="Pfam" id="PF01569">
    <property type="entry name" value="PAP2"/>
    <property type="match status" value="1"/>
</dbReference>
<reference evidence="3 4" key="1">
    <citation type="journal article" date="2018" name="Proc. Natl. Acad. Sci. U.S.A.">
        <title>Draft genome sequence of Camellia sinensis var. sinensis provides insights into the evolution of the tea genome and tea quality.</title>
        <authorList>
            <person name="Wei C."/>
            <person name="Yang H."/>
            <person name="Wang S."/>
            <person name="Zhao J."/>
            <person name="Liu C."/>
            <person name="Gao L."/>
            <person name="Xia E."/>
            <person name="Lu Y."/>
            <person name="Tai Y."/>
            <person name="She G."/>
            <person name="Sun J."/>
            <person name="Cao H."/>
            <person name="Tong W."/>
            <person name="Gao Q."/>
            <person name="Li Y."/>
            <person name="Deng W."/>
            <person name="Jiang X."/>
            <person name="Wang W."/>
            <person name="Chen Q."/>
            <person name="Zhang S."/>
            <person name="Li H."/>
            <person name="Wu J."/>
            <person name="Wang P."/>
            <person name="Li P."/>
            <person name="Shi C."/>
            <person name="Zheng F."/>
            <person name="Jian J."/>
            <person name="Huang B."/>
            <person name="Shan D."/>
            <person name="Shi M."/>
            <person name="Fang C."/>
            <person name="Yue Y."/>
            <person name="Li F."/>
            <person name="Li D."/>
            <person name="Wei S."/>
            <person name="Han B."/>
            <person name="Jiang C."/>
            <person name="Yin Y."/>
            <person name="Xia T."/>
            <person name="Zhang Z."/>
            <person name="Bennetzen J.L."/>
            <person name="Zhao S."/>
            <person name="Wan X."/>
        </authorList>
    </citation>
    <scope>NUCLEOTIDE SEQUENCE [LARGE SCALE GENOMIC DNA]</scope>
    <source>
        <strain evidence="4">cv. Shuchazao</strain>
        <tissue evidence="3">Leaf</tissue>
    </source>
</reference>
<gene>
    <name evidence="3" type="ORF">TEA_006368</name>
</gene>
<keyword evidence="1" id="KW-1133">Transmembrane helix</keyword>
<sequence>MESKPPRPPPPPQRSSILGRLIKMDTAVSLHLHTTAQPLLPRSLLKTLEISGDGRLFFPLTISLLLSPLSTTTTSTSTSSPLLFSLLADLLIGGLLDLLFVGLIKHLVRRPRPVYNKDMFLTFSVDHWSFPSGHSSRVCFVASFLCLSSALIGQAITQLRSSRFEFVDKLFNLVDFYDGKAVDFVVLVVSLWAVATSVSRVLLGRHFVCDVIAGACLGVVEALLVFHFLNYSILVSKFL</sequence>
<feature type="transmembrane region" description="Helical" evidence="1">
    <location>
        <begin position="82"/>
        <end position="104"/>
    </location>
</feature>
<dbReference type="EMBL" id="SDRB02008709">
    <property type="protein sequence ID" value="THG09129.1"/>
    <property type="molecule type" value="Genomic_DNA"/>
</dbReference>
<comment type="caution">
    <text evidence="3">The sequence shown here is derived from an EMBL/GenBank/DDBJ whole genome shotgun (WGS) entry which is preliminary data.</text>
</comment>
<keyword evidence="1" id="KW-0812">Transmembrane</keyword>
<feature type="domain" description="Phosphatidic acid phosphatase type 2/haloperoxidase" evidence="2">
    <location>
        <begin position="87"/>
        <end position="226"/>
    </location>
</feature>
<proteinExistence type="predicted"/>
<protein>
    <recommendedName>
        <fullName evidence="2">Phosphatidic acid phosphatase type 2/haloperoxidase domain-containing protein</fullName>
    </recommendedName>
</protein>
<dbReference type="STRING" id="542762.A0A4S4E058"/>
<dbReference type="Proteomes" id="UP000306102">
    <property type="component" value="Unassembled WGS sequence"/>
</dbReference>
<evidence type="ECO:0000313" key="3">
    <source>
        <dbReference type="EMBL" id="THG09129.1"/>
    </source>
</evidence>
<dbReference type="Gene3D" id="1.20.144.10">
    <property type="entry name" value="Phosphatidic acid phosphatase type 2/haloperoxidase"/>
    <property type="match status" value="1"/>
</dbReference>
<dbReference type="SMART" id="SM00014">
    <property type="entry name" value="acidPPc"/>
    <property type="match status" value="1"/>
</dbReference>
<evidence type="ECO:0000259" key="2">
    <source>
        <dbReference type="SMART" id="SM00014"/>
    </source>
</evidence>
<dbReference type="AlphaFoldDB" id="A0A4S4E058"/>
<name>A0A4S4E058_CAMSN</name>
<dbReference type="GO" id="GO:0042392">
    <property type="term" value="F:sphingosine-1-phosphate phosphatase activity"/>
    <property type="evidence" value="ECO:0007669"/>
    <property type="project" value="TreeGrafter"/>
</dbReference>
<keyword evidence="1" id="KW-0472">Membrane</keyword>
<dbReference type="SUPFAM" id="SSF48317">
    <property type="entry name" value="Acid phosphatase/Vanadium-dependent haloperoxidase"/>
    <property type="match status" value="1"/>
</dbReference>
<feature type="transmembrane region" description="Helical" evidence="1">
    <location>
        <begin position="176"/>
        <end position="195"/>
    </location>
</feature>
<dbReference type="PANTHER" id="PTHR14969:SF13">
    <property type="entry name" value="AT30094P"/>
    <property type="match status" value="1"/>
</dbReference>
<feature type="transmembrane region" description="Helical" evidence="1">
    <location>
        <begin position="138"/>
        <end position="156"/>
    </location>
</feature>
<keyword evidence="4" id="KW-1185">Reference proteome</keyword>
<evidence type="ECO:0000256" key="1">
    <source>
        <dbReference type="SAM" id="Phobius"/>
    </source>
</evidence>
<feature type="transmembrane region" description="Helical" evidence="1">
    <location>
        <begin position="207"/>
        <end position="229"/>
    </location>
</feature>
<organism evidence="3 4">
    <name type="scientific">Camellia sinensis var. sinensis</name>
    <name type="common">China tea</name>
    <dbReference type="NCBI Taxonomy" id="542762"/>
    <lineage>
        <taxon>Eukaryota</taxon>
        <taxon>Viridiplantae</taxon>
        <taxon>Streptophyta</taxon>
        <taxon>Embryophyta</taxon>
        <taxon>Tracheophyta</taxon>
        <taxon>Spermatophyta</taxon>
        <taxon>Magnoliopsida</taxon>
        <taxon>eudicotyledons</taxon>
        <taxon>Gunneridae</taxon>
        <taxon>Pentapetalae</taxon>
        <taxon>asterids</taxon>
        <taxon>Ericales</taxon>
        <taxon>Theaceae</taxon>
        <taxon>Camellia</taxon>
    </lineage>
</organism>